<dbReference type="Gene3D" id="1.10.3720.10">
    <property type="entry name" value="MetI-like"/>
    <property type="match status" value="1"/>
</dbReference>
<dbReference type="InterPro" id="IPR035906">
    <property type="entry name" value="MetI-like_sf"/>
</dbReference>
<evidence type="ECO:0000256" key="9">
    <source>
        <dbReference type="RuleBase" id="RU363032"/>
    </source>
</evidence>
<comment type="similarity">
    <text evidence="2">Belongs to the binding-protein-dependent transport system permease family. HisMQ subfamily.</text>
</comment>
<evidence type="ECO:0000256" key="8">
    <source>
        <dbReference type="ARBA" id="ARBA00023136"/>
    </source>
</evidence>
<sequence length="223" mass="23838">MTVQLASILGLWGSYLPSFMRGLVITMEITGLGLAVAVVLGAILAGFKLSKFKALRVIATVYVDIIRSIPVLVLLFLAYYGLGQLGLTLSGIASATAALGAFYAALLCEIFRGGVQGVERGQREAADALGLGRVSGFVRVILPQAVLRILPPSTNQLSNIIKDSSLVVTIGVADLMARSYEASATTFEPMDMFVLAGLIYMALYLVIARAIGRWELNVQRRRG</sequence>
<evidence type="ECO:0000256" key="7">
    <source>
        <dbReference type="ARBA" id="ARBA00022989"/>
    </source>
</evidence>
<comment type="subcellular location">
    <subcellularLocation>
        <location evidence="1 9">Cell membrane</location>
        <topology evidence="1 9">Multi-pass membrane protein</topology>
    </subcellularLocation>
</comment>
<organism evidence="11 12">
    <name type="scientific">Ferrimicrobium acidiphilum</name>
    <dbReference type="NCBI Taxonomy" id="121039"/>
    <lineage>
        <taxon>Bacteria</taxon>
        <taxon>Bacillati</taxon>
        <taxon>Actinomycetota</taxon>
        <taxon>Acidimicrobiia</taxon>
        <taxon>Acidimicrobiales</taxon>
        <taxon>Acidimicrobiaceae</taxon>
        <taxon>Ferrimicrobium</taxon>
    </lineage>
</organism>
<feature type="transmembrane region" description="Helical" evidence="9">
    <location>
        <begin position="57"/>
        <end position="79"/>
    </location>
</feature>
<feature type="transmembrane region" description="Helical" evidence="9">
    <location>
        <begin position="85"/>
        <end position="107"/>
    </location>
</feature>
<feature type="transmembrane region" description="Helical" evidence="9">
    <location>
        <begin position="192"/>
        <end position="212"/>
    </location>
</feature>
<dbReference type="InterPro" id="IPR000515">
    <property type="entry name" value="MetI-like"/>
</dbReference>
<name>A0ABV3Y2M8_9ACTN</name>
<dbReference type="InterPro" id="IPR010065">
    <property type="entry name" value="AA_ABC_transptr_permease_3TM"/>
</dbReference>
<evidence type="ECO:0000313" key="11">
    <source>
        <dbReference type="EMBL" id="MEX6428758.1"/>
    </source>
</evidence>
<dbReference type="Proteomes" id="UP001560267">
    <property type="component" value="Unassembled WGS sequence"/>
</dbReference>
<keyword evidence="7 9" id="KW-1133">Transmembrane helix</keyword>
<evidence type="ECO:0000256" key="5">
    <source>
        <dbReference type="ARBA" id="ARBA00022692"/>
    </source>
</evidence>
<dbReference type="PANTHER" id="PTHR30614:SF37">
    <property type="entry name" value="AMINO-ACID ABC TRANSPORTER PERMEASE PROTEIN YHDX-RELATED"/>
    <property type="match status" value="1"/>
</dbReference>
<keyword evidence="12" id="KW-1185">Reference proteome</keyword>
<accession>A0ABV3Y2M8</accession>
<evidence type="ECO:0000313" key="12">
    <source>
        <dbReference type="Proteomes" id="UP001560267"/>
    </source>
</evidence>
<comment type="caution">
    <text evidence="11">The sequence shown here is derived from an EMBL/GenBank/DDBJ whole genome shotgun (WGS) entry which is preliminary data.</text>
</comment>
<dbReference type="NCBIfam" id="TIGR01726">
    <property type="entry name" value="HEQRo_perm_3TM"/>
    <property type="match status" value="1"/>
</dbReference>
<dbReference type="CDD" id="cd06261">
    <property type="entry name" value="TM_PBP2"/>
    <property type="match status" value="1"/>
</dbReference>
<dbReference type="RefSeq" id="WP_298404522.1">
    <property type="nucleotide sequence ID" value="NZ_JBFSHR010000006.1"/>
</dbReference>
<keyword evidence="8 9" id="KW-0472">Membrane</keyword>
<dbReference type="PROSITE" id="PS50928">
    <property type="entry name" value="ABC_TM1"/>
    <property type="match status" value="1"/>
</dbReference>
<protein>
    <submittedName>
        <fullName evidence="11">Amino acid ABC transporter permease</fullName>
    </submittedName>
</protein>
<feature type="transmembrane region" description="Helical" evidence="9">
    <location>
        <begin position="20"/>
        <end position="45"/>
    </location>
</feature>
<evidence type="ECO:0000256" key="3">
    <source>
        <dbReference type="ARBA" id="ARBA00022448"/>
    </source>
</evidence>
<dbReference type="SUPFAM" id="SSF161098">
    <property type="entry name" value="MetI-like"/>
    <property type="match status" value="1"/>
</dbReference>
<evidence type="ECO:0000256" key="4">
    <source>
        <dbReference type="ARBA" id="ARBA00022475"/>
    </source>
</evidence>
<evidence type="ECO:0000256" key="6">
    <source>
        <dbReference type="ARBA" id="ARBA00022970"/>
    </source>
</evidence>
<dbReference type="Pfam" id="PF00528">
    <property type="entry name" value="BPD_transp_1"/>
    <property type="match status" value="1"/>
</dbReference>
<reference evidence="11 12" key="1">
    <citation type="submission" date="2024-07" db="EMBL/GenBank/DDBJ databases">
        <title>Draft Genome Sequence of Ferrimicrobium acidiphilum Strain YE2023, Isolated from a Pulp of Bioleach Reactor.</title>
        <authorList>
            <person name="Elkina Y.A."/>
            <person name="Bulaeva A.G."/>
            <person name="Beletsky A.V."/>
            <person name="Mardanov A.V."/>
        </authorList>
    </citation>
    <scope>NUCLEOTIDE SEQUENCE [LARGE SCALE GENOMIC DNA]</scope>
    <source>
        <strain evidence="11 12">YE2023</strain>
    </source>
</reference>
<keyword evidence="4" id="KW-1003">Cell membrane</keyword>
<feature type="domain" description="ABC transmembrane type-1" evidence="10">
    <location>
        <begin position="23"/>
        <end position="211"/>
    </location>
</feature>
<dbReference type="EMBL" id="JBFSHR010000006">
    <property type="protein sequence ID" value="MEX6428758.1"/>
    <property type="molecule type" value="Genomic_DNA"/>
</dbReference>
<gene>
    <name evidence="11" type="ORF">AB6A68_02750</name>
</gene>
<dbReference type="PANTHER" id="PTHR30614">
    <property type="entry name" value="MEMBRANE COMPONENT OF AMINO ACID ABC TRANSPORTER"/>
    <property type="match status" value="1"/>
</dbReference>
<evidence type="ECO:0000259" key="10">
    <source>
        <dbReference type="PROSITE" id="PS50928"/>
    </source>
</evidence>
<keyword evidence="5 9" id="KW-0812">Transmembrane</keyword>
<proteinExistence type="inferred from homology"/>
<keyword evidence="3 9" id="KW-0813">Transport</keyword>
<evidence type="ECO:0000256" key="2">
    <source>
        <dbReference type="ARBA" id="ARBA00010072"/>
    </source>
</evidence>
<dbReference type="InterPro" id="IPR043429">
    <property type="entry name" value="ArtM/GltK/GlnP/TcyL/YhdX-like"/>
</dbReference>
<keyword evidence="6" id="KW-0029">Amino-acid transport</keyword>
<evidence type="ECO:0000256" key="1">
    <source>
        <dbReference type="ARBA" id="ARBA00004651"/>
    </source>
</evidence>